<dbReference type="SMART" id="SM01057">
    <property type="entry name" value="Carb_anhydrase"/>
    <property type="match status" value="1"/>
</dbReference>
<evidence type="ECO:0000313" key="9">
    <source>
        <dbReference type="RefSeq" id="XP_029120140.1"/>
    </source>
</evidence>
<dbReference type="SUPFAM" id="SSF51069">
    <property type="entry name" value="Carbonic anhydrase"/>
    <property type="match status" value="1"/>
</dbReference>
<sequence length="295" mass="33405">MRKPGAPFFLFLCACLTLFILQARPSSSQAIEVKDFDYHEGSETGPGHWGEMNENWAACKDGKDQSPIDINSENIQVNQSIGSLITSYGISHAIMHKSSHGIIVNWTEGAGSLSIDGKAYVLEQCHWHSPSEHKLFGERYPLELHMVHRSSDGDIAVISIMYQFGPPDPFLFKLMKFVAILVTNDVVPAGLVPPPLMEIGCPYYRYIGSLTTPPCTEGVTWSLIQEVRFVSKKQVRMLRSAVHGENNARPIQPINGRTIFLYKPWAPEEHMKYFDRENLCRKSSILKWLLCHRHH</sequence>
<keyword evidence="6" id="KW-0732">Signal</keyword>
<evidence type="ECO:0000256" key="4">
    <source>
        <dbReference type="ARBA" id="ARBA00022833"/>
    </source>
</evidence>
<keyword evidence="5 6" id="KW-0456">Lyase</keyword>
<evidence type="ECO:0000256" key="6">
    <source>
        <dbReference type="RuleBase" id="RU367011"/>
    </source>
</evidence>
<dbReference type="GO" id="GO:0008270">
    <property type="term" value="F:zinc ion binding"/>
    <property type="evidence" value="ECO:0007669"/>
    <property type="project" value="UniProtKB-UniRule"/>
</dbReference>
<dbReference type="CDD" id="cd03124">
    <property type="entry name" value="alpha_CA_prokaryotic_like"/>
    <property type="match status" value="1"/>
</dbReference>
<keyword evidence="8" id="KW-1185">Reference proteome</keyword>
<dbReference type="AlphaFoldDB" id="A0A8N4F457"/>
<reference evidence="9" key="1">
    <citation type="submission" date="2025-08" db="UniProtKB">
        <authorList>
            <consortium name="RefSeq"/>
        </authorList>
    </citation>
    <scope>IDENTIFICATION</scope>
</reference>
<dbReference type="KEGG" id="egu:105043002"/>
<feature type="domain" description="Alpha-carbonic anhydrase" evidence="7">
    <location>
        <begin position="34"/>
        <end position="263"/>
    </location>
</feature>
<comment type="catalytic activity">
    <reaction evidence="6">
        <text>hydrogencarbonate + H(+) = CO2 + H2O</text>
        <dbReference type="Rhea" id="RHEA:10748"/>
        <dbReference type="ChEBI" id="CHEBI:15377"/>
        <dbReference type="ChEBI" id="CHEBI:15378"/>
        <dbReference type="ChEBI" id="CHEBI:16526"/>
        <dbReference type="ChEBI" id="CHEBI:17544"/>
        <dbReference type="EC" id="4.2.1.1"/>
    </reaction>
</comment>
<keyword evidence="4 6" id="KW-0862">Zinc</keyword>
<dbReference type="PANTHER" id="PTHR18952">
    <property type="entry name" value="CARBONIC ANHYDRASE"/>
    <property type="match status" value="1"/>
</dbReference>
<evidence type="ECO:0000256" key="1">
    <source>
        <dbReference type="ARBA" id="ARBA00001947"/>
    </source>
</evidence>
<dbReference type="InterPro" id="IPR023561">
    <property type="entry name" value="Carbonic_anhydrase_a-class"/>
</dbReference>
<feature type="signal peptide" evidence="6">
    <location>
        <begin position="1"/>
        <end position="30"/>
    </location>
</feature>
<dbReference type="OrthoDB" id="429145at2759"/>
<dbReference type="PROSITE" id="PS51257">
    <property type="entry name" value="PROKAR_LIPOPROTEIN"/>
    <property type="match status" value="1"/>
</dbReference>
<comment type="function">
    <text evidence="6">Reversible hydration of carbon dioxide.</text>
</comment>
<gene>
    <name evidence="9" type="primary">LOC105043002</name>
</gene>
<dbReference type="GO" id="GO:0004089">
    <property type="term" value="F:carbonate dehydratase activity"/>
    <property type="evidence" value="ECO:0007669"/>
    <property type="project" value="UniProtKB-UniRule"/>
</dbReference>
<dbReference type="RefSeq" id="XP_029120140.1">
    <property type="nucleotide sequence ID" value="XM_029264307.1"/>
</dbReference>
<accession>A0A8N4F457</accession>
<comment type="similarity">
    <text evidence="6">Belongs to the alpha-carbonic anhydrase family.</text>
</comment>
<name>A0A8N4F457_ELAGV</name>
<dbReference type="Proteomes" id="UP000504607">
    <property type="component" value="Chromosome 4"/>
</dbReference>
<evidence type="ECO:0000259" key="7">
    <source>
        <dbReference type="PROSITE" id="PS51144"/>
    </source>
</evidence>
<dbReference type="PANTHER" id="PTHR18952:SF253">
    <property type="entry name" value="OS08G0470200 PROTEIN"/>
    <property type="match status" value="1"/>
</dbReference>
<dbReference type="PROSITE" id="PS51144">
    <property type="entry name" value="ALPHA_CA_2"/>
    <property type="match status" value="1"/>
</dbReference>
<dbReference type="GeneID" id="105043002"/>
<dbReference type="Pfam" id="PF00194">
    <property type="entry name" value="Carb_anhydrase"/>
    <property type="match status" value="1"/>
</dbReference>
<comment type="cofactor">
    <cofactor evidence="1 6">
        <name>Zn(2+)</name>
        <dbReference type="ChEBI" id="CHEBI:29105"/>
    </cofactor>
</comment>
<dbReference type="InterPro" id="IPR036398">
    <property type="entry name" value="CA_dom_sf"/>
</dbReference>
<evidence type="ECO:0000256" key="3">
    <source>
        <dbReference type="ARBA" id="ARBA00022723"/>
    </source>
</evidence>
<dbReference type="InterPro" id="IPR018338">
    <property type="entry name" value="Carbonic_anhydrase_a-class_CS"/>
</dbReference>
<dbReference type="InterPro" id="IPR041891">
    <property type="entry name" value="Alpha_CA_prokaryot-like"/>
</dbReference>
<feature type="chain" id="PRO_5035489531" description="Carbonic anhydrase" evidence="6">
    <location>
        <begin position="31"/>
        <end position="295"/>
    </location>
</feature>
<evidence type="ECO:0000313" key="8">
    <source>
        <dbReference type="Proteomes" id="UP000504607"/>
    </source>
</evidence>
<dbReference type="InterPro" id="IPR001148">
    <property type="entry name" value="CA_dom"/>
</dbReference>
<dbReference type="EC" id="4.2.1.1" evidence="2 6"/>
<evidence type="ECO:0000256" key="5">
    <source>
        <dbReference type="ARBA" id="ARBA00023239"/>
    </source>
</evidence>
<protein>
    <recommendedName>
        <fullName evidence="2 6">Carbonic anhydrase</fullName>
        <ecNumber evidence="2 6">4.2.1.1</ecNumber>
    </recommendedName>
</protein>
<organism evidence="8 9">
    <name type="scientific">Elaeis guineensis var. tenera</name>
    <name type="common">Oil palm</name>
    <dbReference type="NCBI Taxonomy" id="51953"/>
    <lineage>
        <taxon>Eukaryota</taxon>
        <taxon>Viridiplantae</taxon>
        <taxon>Streptophyta</taxon>
        <taxon>Embryophyta</taxon>
        <taxon>Tracheophyta</taxon>
        <taxon>Spermatophyta</taxon>
        <taxon>Magnoliopsida</taxon>
        <taxon>Liliopsida</taxon>
        <taxon>Arecaceae</taxon>
        <taxon>Arecoideae</taxon>
        <taxon>Cocoseae</taxon>
        <taxon>Elaeidinae</taxon>
        <taxon>Elaeis</taxon>
    </lineage>
</organism>
<dbReference type="GO" id="GO:0006730">
    <property type="term" value="P:one-carbon metabolic process"/>
    <property type="evidence" value="ECO:0007669"/>
    <property type="project" value="TreeGrafter"/>
</dbReference>
<dbReference type="Gene3D" id="3.10.200.10">
    <property type="entry name" value="Alpha carbonic anhydrase"/>
    <property type="match status" value="1"/>
</dbReference>
<proteinExistence type="inferred from homology"/>
<keyword evidence="3 6" id="KW-0479">Metal-binding</keyword>
<evidence type="ECO:0000256" key="2">
    <source>
        <dbReference type="ARBA" id="ARBA00012925"/>
    </source>
</evidence>
<dbReference type="PROSITE" id="PS00162">
    <property type="entry name" value="ALPHA_CA_1"/>
    <property type="match status" value="1"/>
</dbReference>